<comment type="caution">
    <text evidence="7">The sequence shown here is derived from an EMBL/GenBank/DDBJ whole genome shotgun (WGS) entry which is preliminary data.</text>
</comment>
<protein>
    <submittedName>
        <fullName evidence="7">D-isomer specific 2-hydroxyacid dehydrogenase NAD-binding</fullName>
    </submittedName>
</protein>
<dbReference type="RefSeq" id="XP_058325800.1">
    <property type="nucleotide sequence ID" value="XM_058479232.1"/>
</dbReference>
<evidence type="ECO:0000256" key="2">
    <source>
        <dbReference type="ARBA" id="ARBA00023002"/>
    </source>
</evidence>
<dbReference type="FunFam" id="3.40.50.720:FF:000203">
    <property type="entry name" value="D-3-phosphoglycerate dehydrogenase (SerA)"/>
    <property type="match status" value="1"/>
</dbReference>
<evidence type="ECO:0000256" key="3">
    <source>
        <dbReference type="ARBA" id="ARBA00023027"/>
    </source>
</evidence>
<dbReference type="Pfam" id="PF02826">
    <property type="entry name" value="2-Hacid_dh_C"/>
    <property type="match status" value="1"/>
</dbReference>
<dbReference type="PROSITE" id="PS00671">
    <property type="entry name" value="D_2_HYDROXYACID_DH_3"/>
    <property type="match status" value="1"/>
</dbReference>
<gene>
    <name evidence="7" type="ORF">N7468_009937</name>
</gene>
<reference evidence="7" key="2">
    <citation type="journal article" date="2023" name="IMA Fungus">
        <title>Comparative genomic study of the Penicillium genus elucidates a diverse pangenome and 15 lateral gene transfer events.</title>
        <authorList>
            <person name="Petersen C."/>
            <person name="Sorensen T."/>
            <person name="Nielsen M.R."/>
            <person name="Sondergaard T.E."/>
            <person name="Sorensen J.L."/>
            <person name="Fitzpatrick D.A."/>
            <person name="Frisvad J.C."/>
            <person name="Nielsen K.L."/>
        </authorList>
    </citation>
    <scope>NUCLEOTIDE SEQUENCE</scope>
    <source>
        <strain evidence="7">IBT 19713</strain>
    </source>
</reference>
<feature type="domain" description="D-isomer specific 2-hydroxyacid dehydrogenase NAD-binding" evidence="6">
    <location>
        <begin position="126"/>
        <end position="305"/>
    </location>
</feature>
<evidence type="ECO:0000256" key="4">
    <source>
        <dbReference type="RuleBase" id="RU003719"/>
    </source>
</evidence>
<evidence type="ECO:0000259" key="6">
    <source>
        <dbReference type="Pfam" id="PF02826"/>
    </source>
</evidence>
<dbReference type="InterPro" id="IPR050223">
    <property type="entry name" value="D-isomer_2-hydroxyacid_DH"/>
</dbReference>
<dbReference type="InterPro" id="IPR006139">
    <property type="entry name" value="D-isomer_2_OHA_DH_cat_dom"/>
</dbReference>
<keyword evidence="3" id="KW-0520">NAD</keyword>
<dbReference type="CDD" id="cd12168">
    <property type="entry name" value="Mand_dh_like"/>
    <property type="match status" value="1"/>
</dbReference>
<name>A0A9W9NBT0_9EURO</name>
<dbReference type="Gene3D" id="3.40.50.720">
    <property type="entry name" value="NAD(P)-binding Rossmann-like Domain"/>
    <property type="match status" value="2"/>
</dbReference>
<dbReference type="PROSITE" id="PS00065">
    <property type="entry name" value="D_2_HYDROXYACID_DH_1"/>
    <property type="match status" value="1"/>
</dbReference>
<dbReference type="InterPro" id="IPR006140">
    <property type="entry name" value="D-isomer_DH_NAD-bd"/>
</dbReference>
<dbReference type="GO" id="GO:0051287">
    <property type="term" value="F:NAD binding"/>
    <property type="evidence" value="ECO:0007669"/>
    <property type="project" value="InterPro"/>
</dbReference>
<dbReference type="PANTHER" id="PTHR10996">
    <property type="entry name" value="2-HYDROXYACID DEHYDROGENASE-RELATED"/>
    <property type="match status" value="1"/>
</dbReference>
<feature type="domain" description="D-isomer specific 2-hydroxyacid dehydrogenase catalytic" evidence="5">
    <location>
        <begin position="56"/>
        <end position="337"/>
    </location>
</feature>
<dbReference type="InterPro" id="IPR029753">
    <property type="entry name" value="D-isomer_DH_CS"/>
</dbReference>
<dbReference type="GO" id="GO:0030267">
    <property type="term" value="F:glyoxylate reductase (NADPH) activity"/>
    <property type="evidence" value="ECO:0007669"/>
    <property type="project" value="TreeGrafter"/>
</dbReference>
<dbReference type="InterPro" id="IPR036291">
    <property type="entry name" value="NAD(P)-bd_dom_sf"/>
</dbReference>
<comment type="similarity">
    <text evidence="1 4">Belongs to the D-isomer specific 2-hydroxyacid dehydrogenase family.</text>
</comment>
<evidence type="ECO:0000313" key="7">
    <source>
        <dbReference type="EMBL" id="KAJ5216929.1"/>
    </source>
</evidence>
<dbReference type="SUPFAM" id="SSF52283">
    <property type="entry name" value="Formate/glycerate dehydrogenase catalytic domain-like"/>
    <property type="match status" value="1"/>
</dbReference>
<proteinExistence type="inferred from homology"/>
<evidence type="ECO:0000256" key="1">
    <source>
        <dbReference type="ARBA" id="ARBA00005854"/>
    </source>
</evidence>
<organism evidence="7 8">
    <name type="scientific">Penicillium chermesinum</name>
    <dbReference type="NCBI Taxonomy" id="63820"/>
    <lineage>
        <taxon>Eukaryota</taxon>
        <taxon>Fungi</taxon>
        <taxon>Dikarya</taxon>
        <taxon>Ascomycota</taxon>
        <taxon>Pezizomycotina</taxon>
        <taxon>Eurotiomycetes</taxon>
        <taxon>Eurotiomycetidae</taxon>
        <taxon>Eurotiales</taxon>
        <taxon>Aspergillaceae</taxon>
        <taxon>Penicillium</taxon>
    </lineage>
</organism>
<dbReference type="GeneID" id="83206536"/>
<evidence type="ECO:0000313" key="8">
    <source>
        <dbReference type="Proteomes" id="UP001150941"/>
    </source>
</evidence>
<dbReference type="InterPro" id="IPR029752">
    <property type="entry name" value="D-isomer_DH_CS1"/>
</dbReference>
<dbReference type="Proteomes" id="UP001150941">
    <property type="component" value="Unassembled WGS sequence"/>
</dbReference>
<dbReference type="SUPFAM" id="SSF51735">
    <property type="entry name" value="NAD(P)-binding Rossmann-fold domains"/>
    <property type="match status" value="1"/>
</dbReference>
<dbReference type="PANTHER" id="PTHR10996:SF257">
    <property type="entry name" value="GLYOXYLATE REDUCTASE 1"/>
    <property type="match status" value="1"/>
</dbReference>
<sequence length="341" mass="37351">MTLPVKPRVVALGEPKFVGADYLAEFRKTFDYSFLPVSNRAETQQLLPTDIAANGPIDAFIIRMGTPPFEPFDEGLLGALVPNCKIIVSASAGYNEFDLQWMNKEGILFCNTLDAVAEATADMALFLILAVLRNTWNAEKSLRNGIWRLSGCDNLVPTRDPSGLTLGIVGMGAIGKYIAKKAASFNMRIIYHNRNQLPEGEETKYNATYYKSLHGLLAQSDVVSISCPLNAQTTGLIGEAEFAVMKDGVFLVNTARGAIVDEKALISALESGKVTRAGLDVFANEPSPNPWFFQSDQVILQPHMGDLTDIAYQKAERECFENIRAFFTTGKANSPVNIRQA</sequence>
<dbReference type="GO" id="GO:0016618">
    <property type="term" value="F:hydroxypyruvate reductase [NAD(P)H] activity"/>
    <property type="evidence" value="ECO:0007669"/>
    <property type="project" value="TreeGrafter"/>
</dbReference>
<accession>A0A9W9NBT0</accession>
<dbReference type="Pfam" id="PF00389">
    <property type="entry name" value="2-Hacid_dh"/>
    <property type="match status" value="1"/>
</dbReference>
<keyword evidence="8" id="KW-1185">Reference proteome</keyword>
<keyword evidence="2 4" id="KW-0560">Oxidoreductase</keyword>
<reference evidence="7" key="1">
    <citation type="submission" date="2022-11" db="EMBL/GenBank/DDBJ databases">
        <authorList>
            <person name="Petersen C."/>
        </authorList>
    </citation>
    <scope>NUCLEOTIDE SEQUENCE</scope>
    <source>
        <strain evidence="7">IBT 19713</strain>
    </source>
</reference>
<dbReference type="OrthoDB" id="9991913at2759"/>
<dbReference type="EMBL" id="JAPQKS010000008">
    <property type="protein sequence ID" value="KAJ5216929.1"/>
    <property type="molecule type" value="Genomic_DNA"/>
</dbReference>
<evidence type="ECO:0000259" key="5">
    <source>
        <dbReference type="Pfam" id="PF00389"/>
    </source>
</evidence>
<dbReference type="GO" id="GO:0005829">
    <property type="term" value="C:cytosol"/>
    <property type="evidence" value="ECO:0007669"/>
    <property type="project" value="TreeGrafter"/>
</dbReference>
<dbReference type="AlphaFoldDB" id="A0A9W9NBT0"/>